<dbReference type="EMBL" id="QZJZ01000075">
    <property type="protein sequence ID" value="RJP57765.1"/>
    <property type="molecule type" value="Genomic_DNA"/>
</dbReference>
<reference evidence="2 3" key="1">
    <citation type="journal article" date="2017" name="ISME J.">
        <title>Energy and carbon metabolisms in a deep terrestrial subsurface fluid microbial community.</title>
        <authorList>
            <person name="Momper L."/>
            <person name="Jungbluth S.P."/>
            <person name="Lee M.D."/>
            <person name="Amend J.P."/>
        </authorList>
    </citation>
    <scope>NUCLEOTIDE SEQUENCE [LARGE SCALE GENOMIC DNA]</scope>
    <source>
        <strain evidence="2">SURF_26</strain>
    </source>
</reference>
<gene>
    <name evidence="2" type="ORF">C4541_09600</name>
</gene>
<proteinExistence type="predicted"/>
<dbReference type="PANTHER" id="PTHR43685">
    <property type="entry name" value="GLYCOSYLTRANSFERASE"/>
    <property type="match status" value="1"/>
</dbReference>
<dbReference type="Pfam" id="PF00535">
    <property type="entry name" value="Glycos_transf_2"/>
    <property type="match status" value="1"/>
</dbReference>
<dbReference type="Proteomes" id="UP000266426">
    <property type="component" value="Unassembled WGS sequence"/>
</dbReference>
<dbReference type="SUPFAM" id="SSF53448">
    <property type="entry name" value="Nucleotide-diphospho-sugar transferases"/>
    <property type="match status" value="1"/>
</dbReference>
<keyword evidence="2" id="KW-0808">Transferase</keyword>
<dbReference type="InterPro" id="IPR029044">
    <property type="entry name" value="Nucleotide-diphossugar_trans"/>
</dbReference>
<protein>
    <submittedName>
        <fullName evidence="2">Glycosyltransferase</fullName>
    </submittedName>
</protein>
<dbReference type="InterPro" id="IPR050834">
    <property type="entry name" value="Glycosyltransf_2"/>
</dbReference>
<name>A0A3A4QUY2_9BACT</name>
<dbReference type="GO" id="GO:0016740">
    <property type="term" value="F:transferase activity"/>
    <property type="evidence" value="ECO:0007669"/>
    <property type="project" value="UniProtKB-KW"/>
</dbReference>
<evidence type="ECO:0000259" key="1">
    <source>
        <dbReference type="Pfam" id="PF00535"/>
    </source>
</evidence>
<organism evidence="2 3">
    <name type="scientific">Candidatus Auribacter fodinae</name>
    <dbReference type="NCBI Taxonomy" id="2093366"/>
    <lineage>
        <taxon>Bacteria</taxon>
        <taxon>Pseudomonadati</taxon>
        <taxon>Candidatus Auribacterota</taxon>
        <taxon>Candidatus Auribacteria</taxon>
        <taxon>Candidatus Auribacterales</taxon>
        <taxon>Candidatus Auribacteraceae</taxon>
        <taxon>Candidatus Auribacter</taxon>
    </lineage>
</organism>
<accession>A0A3A4QUY2</accession>
<evidence type="ECO:0000313" key="3">
    <source>
        <dbReference type="Proteomes" id="UP000266426"/>
    </source>
</evidence>
<dbReference type="InterPro" id="IPR001173">
    <property type="entry name" value="Glyco_trans_2-like"/>
</dbReference>
<dbReference type="AlphaFoldDB" id="A0A3A4QUY2"/>
<dbReference type="Gene3D" id="3.90.550.10">
    <property type="entry name" value="Spore Coat Polysaccharide Biosynthesis Protein SpsA, Chain A"/>
    <property type="match status" value="1"/>
</dbReference>
<feature type="domain" description="Glycosyltransferase 2-like" evidence="1">
    <location>
        <begin position="8"/>
        <end position="175"/>
    </location>
</feature>
<sequence length="335" mass="39071">MNKKIRLSVIVCTYNREQLIGDCLQSLVAQALDPALFEVIVIDNNSTDATAERVQEFISKYPQFRMIKEMEQGLSHARNRGWKEAKGEYVVYIDDDAKASPNWCERILINYDTVTPTPVVVGGQILPWHECEPPIWFHESFEKASCGDNAKFLQPPLAHTGFSGSNMCFKKSLFNSYGGFSTELGMIGNETRMGEETELFLKIFEHEPYFWYDPQLVVYHWVPSRKMLLSYRMLRMYKVGYSDVLLRYNCAVDKKENAPYTFKPMYWRIRHIISSYMKPSLKLLFRFITHPCRDTKKAFLVSYVRVLQAWASFFGARKAIKDNKIHCSFILHLDQ</sequence>
<comment type="caution">
    <text evidence="2">The sequence shown here is derived from an EMBL/GenBank/DDBJ whole genome shotgun (WGS) entry which is preliminary data.</text>
</comment>
<dbReference type="PANTHER" id="PTHR43685:SF2">
    <property type="entry name" value="GLYCOSYLTRANSFERASE 2-LIKE DOMAIN-CONTAINING PROTEIN"/>
    <property type="match status" value="1"/>
</dbReference>
<evidence type="ECO:0000313" key="2">
    <source>
        <dbReference type="EMBL" id="RJP57765.1"/>
    </source>
</evidence>